<keyword evidence="3" id="KW-1185">Reference proteome</keyword>
<evidence type="ECO:0000256" key="1">
    <source>
        <dbReference type="SAM" id="MobiDB-lite"/>
    </source>
</evidence>
<organism evidence="2 3">
    <name type="scientific">Crenichthys baileyi</name>
    <name type="common">White River springfish</name>
    <dbReference type="NCBI Taxonomy" id="28760"/>
    <lineage>
        <taxon>Eukaryota</taxon>
        <taxon>Metazoa</taxon>
        <taxon>Chordata</taxon>
        <taxon>Craniata</taxon>
        <taxon>Vertebrata</taxon>
        <taxon>Euteleostomi</taxon>
        <taxon>Actinopterygii</taxon>
        <taxon>Neopterygii</taxon>
        <taxon>Teleostei</taxon>
        <taxon>Neoteleostei</taxon>
        <taxon>Acanthomorphata</taxon>
        <taxon>Ovalentaria</taxon>
        <taxon>Atherinomorphae</taxon>
        <taxon>Cyprinodontiformes</taxon>
        <taxon>Goodeidae</taxon>
        <taxon>Crenichthys</taxon>
    </lineage>
</organism>
<accession>A0AAV9RQQ5</accession>
<protein>
    <submittedName>
        <fullName evidence="2">Uncharacterized protein</fullName>
    </submittedName>
</protein>
<evidence type="ECO:0000313" key="2">
    <source>
        <dbReference type="EMBL" id="KAK5611382.1"/>
    </source>
</evidence>
<feature type="compositionally biased region" description="Polar residues" evidence="1">
    <location>
        <begin position="29"/>
        <end position="38"/>
    </location>
</feature>
<dbReference type="EMBL" id="JAHHUM010001482">
    <property type="protein sequence ID" value="KAK5611382.1"/>
    <property type="molecule type" value="Genomic_DNA"/>
</dbReference>
<feature type="compositionally biased region" description="Basic and acidic residues" evidence="1">
    <location>
        <begin position="98"/>
        <end position="112"/>
    </location>
</feature>
<proteinExistence type="predicted"/>
<feature type="region of interest" description="Disordered" evidence="1">
    <location>
        <begin position="29"/>
        <end position="61"/>
    </location>
</feature>
<reference evidence="2 3" key="1">
    <citation type="submission" date="2021-06" db="EMBL/GenBank/DDBJ databases">
        <authorList>
            <person name="Palmer J.M."/>
        </authorList>
    </citation>
    <scope>NUCLEOTIDE SEQUENCE [LARGE SCALE GENOMIC DNA]</scope>
    <source>
        <strain evidence="2 3">MEX-2019</strain>
        <tissue evidence="2">Muscle</tissue>
    </source>
</reference>
<sequence length="112" mass="11838">MSQQQAHSLIKYIHVRRVTVGHSVTVGSESVHTRSVGTLTKHASGAAAPTPGSPPNHITGEAAQTLPCELGEAAQKPYCHRALKADRSSVLVEQANGRSEDFPREGFDAALA</sequence>
<name>A0AAV9RQQ5_9TELE</name>
<gene>
    <name evidence="2" type="ORF">CRENBAI_017649</name>
</gene>
<dbReference type="AlphaFoldDB" id="A0AAV9RQQ5"/>
<evidence type="ECO:0000313" key="3">
    <source>
        <dbReference type="Proteomes" id="UP001311232"/>
    </source>
</evidence>
<dbReference type="Proteomes" id="UP001311232">
    <property type="component" value="Unassembled WGS sequence"/>
</dbReference>
<comment type="caution">
    <text evidence="2">The sequence shown here is derived from an EMBL/GenBank/DDBJ whole genome shotgun (WGS) entry which is preliminary data.</text>
</comment>
<feature type="region of interest" description="Disordered" evidence="1">
    <location>
        <begin position="93"/>
        <end position="112"/>
    </location>
</feature>